<reference evidence="2 3" key="1">
    <citation type="submission" date="2016-10" db="EMBL/GenBank/DDBJ databases">
        <authorList>
            <person name="de Groot N.N."/>
        </authorList>
    </citation>
    <scope>NUCLEOTIDE SEQUENCE [LARGE SCALE GENOMIC DNA]</scope>
    <source>
        <strain evidence="2 3">CGMCC 1.3442</strain>
    </source>
</reference>
<dbReference type="EMBL" id="FNIG01000004">
    <property type="protein sequence ID" value="SDN39450.1"/>
    <property type="molecule type" value="Genomic_DNA"/>
</dbReference>
<dbReference type="RefSeq" id="WP_093856615.1">
    <property type="nucleotide sequence ID" value="NZ_BJVZ01000013.1"/>
</dbReference>
<name>A0A1H0B1B1_9BACI</name>
<keyword evidence="3" id="KW-1185">Reference proteome</keyword>
<gene>
    <name evidence="2" type="ORF">SAMN05216498_2175</name>
</gene>
<dbReference type="PROSITE" id="PS51257">
    <property type="entry name" value="PROKAR_LIPOPROTEIN"/>
    <property type="match status" value="1"/>
</dbReference>
<evidence type="ECO:0000256" key="1">
    <source>
        <dbReference type="SAM" id="SignalP"/>
    </source>
</evidence>
<dbReference type="Proteomes" id="UP000199334">
    <property type="component" value="Unassembled WGS sequence"/>
</dbReference>
<feature type="chain" id="PRO_5011507145" description="Lipoprotein" evidence="1">
    <location>
        <begin position="23"/>
        <end position="201"/>
    </location>
</feature>
<sequence length="201" mass="23092">MHYFKCFIVFSFIVLVACSSSAEEEGIATIEQLDEFETKEVMNRLGLGPVFEFDVTYHQPEQSEFELWLEVYKDGKLLNSKKESLMVSGRMLHDSFGWAIIESGQGNVTIKFYEQRNEEEGGAYTTKLKNHFEEGYPTASGYLFQGTKDLEAGKEYALAFYRQGAQKNQLKTGYDSVEDMIDESALIYLLKFQVNKIEENE</sequence>
<feature type="signal peptide" evidence="1">
    <location>
        <begin position="1"/>
        <end position="22"/>
    </location>
</feature>
<evidence type="ECO:0008006" key="4">
    <source>
        <dbReference type="Google" id="ProtNLM"/>
    </source>
</evidence>
<proteinExistence type="predicted"/>
<keyword evidence="1" id="KW-0732">Signal</keyword>
<organism evidence="2 3">
    <name type="scientific">Tenuibacillus multivorans</name>
    <dbReference type="NCBI Taxonomy" id="237069"/>
    <lineage>
        <taxon>Bacteria</taxon>
        <taxon>Bacillati</taxon>
        <taxon>Bacillota</taxon>
        <taxon>Bacilli</taxon>
        <taxon>Bacillales</taxon>
        <taxon>Bacillaceae</taxon>
        <taxon>Tenuibacillus</taxon>
    </lineage>
</organism>
<protein>
    <recommendedName>
        <fullName evidence="4">Lipoprotein</fullName>
    </recommendedName>
</protein>
<dbReference type="STRING" id="237069.SAMN05216498_2175"/>
<dbReference type="AlphaFoldDB" id="A0A1H0B1B1"/>
<accession>A0A1H0B1B1</accession>
<evidence type="ECO:0000313" key="3">
    <source>
        <dbReference type="Proteomes" id="UP000199334"/>
    </source>
</evidence>
<evidence type="ECO:0000313" key="2">
    <source>
        <dbReference type="EMBL" id="SDN39450.1"/>
    </source>
</evidence>